<keyword evidence="2 5" id="KW-0812">Transmembrane</keyword>
<feature type="transmembrane region" description="Helical" evidence="5">
    <location>
        <begin position="93"/>
        <end position="125"/>
    </location>
</feature>
<protein>
    <submittedName>
        <fullName evidence="6">Sodium:proton antiporter</fullName>
    </submittedName>
</protein>
<feature type="transmembrane region" description="Helical" evidence="5">
    <location>
        <begin position="20"/>
        <end position="40"/>
    </location>
</feature>
<dbReference type="Gene3D" id="1.20.120.1630">
    <property type="match status" value="1"/>
</dbReference>
<dbReference type="AlphaFoldDB" id="A0A101KPZ5"/>
<dbReference type="EMBL" id="LPWA01000128">
    <property type="protein sequence ID" value="KUM24865.1"/>
    <property type="molecule type" value="Genomic_DNA"/>
</dbReference>
<evidence type="ECO:0000313" key="6">
    <source>
        <dbReference type="EMBL" id="KUM24865.1"/>
    </source>
</evidence>
<name>A0A101KPZ5_RHILI</name>
<evidence type="ECO:0000256" key="2">
    <source>
        <dbReference type="ARBA" id="ARBA00022692"/>
    </source>
</evidence>
<accession>A0A101KPZ5</accession>
<evidence type="ECO:0000256" key="4">
    <source>
        <dbReference type="ARBA" id="ARBA00023136"/>
    </source>
</evidence>
<comment type="caution">
    <text evidence="6">The sequence shown here is derived from an EMBL/GenBank/DDBJ whole genome shotgun (WGS) entry which is preliminary data.</text>
</comment>
<dbReference type="InterPro" id="IPR007318">
    <property type="entry name" value="Phopholipid_MeTrfase"/>
</dbReference>
<comment type="subcellular location">
    <subcellularLocation>
        <location evidence="1">Endomembrane system</location>
        <topology evidence="1">Multi-pass membrane protein</topology>
    </subcellularLocation>
</comment>
<organism evidence="6 7">
    <name type="scientific">Rhizobium loti</name>
    <name type="common">Mesorhizobium loti</name>
    <dbReference type="NCBI Taxonomy" id="381"/>
    <lineage>
        <taxon>Bacteria</taxon>
        <taxon>Pseudomonadati</taxon>
        <taxon>Pseudomonadota</taxon>
        <taxon>Alphaproteobacteria</taxon>
        <taxon>Hyphomicrobiales</taxon>
        <taxon>Phyllobacteriaceae</taxon>
        <taxon>Mesorhizobium</taxon>
    </lineage>
</organism>
<keyword evidence="3 5" id="KW-1133">Transmembrane helix</keyword>
<evidence type="ECO:0000256" key="3">
    <source>
        <dbReference type="ARBA" id="ARBA00022989"/>
    </source>
</evidence>
<keyword evidence="4 5" id="KW-0472">Membrane</keyword>
<evidence type="ECO:0000313" key="7">
    <source>
        <dbReference type="Proteomes" id="UP000053176"/>
    </source>
</evidence>
<proteinExistence type="predicted"/>
<dbReference type="Pfam" id="PF04191">
    <property type="entry name" value="PEMT"/>
    <property type="match status" value="1"/>
</dbReference>
<dbReference type="GO" id="GO:0012505">
    <property type="term" value="C:endomembrane system"/>
    <property type="evidence" value="ECO:0007669"/>
    <property type="project" value="UniProtKB-SubCell"/>
</dbReference>
<reference evidence="6 7" key="1">
    <citation type="submission" date="2015-12" db="EMBL/GenBank/DDBJ databases">
        <title>Draft genome sequence of Mesorhizobium sp. UFLA 01-765, a multitolerant efficient symbiont and plant-growth promoting strain isolated from Zn-mining soil using Leucaena leucocephala as a trap plant.</title>
        <authorList>
            <person name="Rangel W.M."/>
            <person name="Thijs S."/>
            <person name="Longatti S.M."/>
            <person name="Moreira F.M."/>
            <person name="Weyens N."/>
            <person name="Vangronsveld J."/>
            <person name="Van Hamme J.D."/>
            <person name="Bottos E.M."/>
            <person name="Rineau F."/>
        </authorList>
    </citation>
    <scope>NUCLEOTIDE SEQUENCE [LARGE SCALE GENOMIC DNA]</scope>
    <source>
        <strain evidence="6 7">UFLA 01-765</strain>
    </source>
</reference>
<gene>
    <name evidence="6" type="ORF">AU467_28800</name>
</gene>
<feature type="transmembrane region" description="Helical" evidence="5">
    <location>
        <begin position="52"/>
        <end position="73"/>
    </location>
</feature>
<dbReference type="Proteomes" id="UP000053176">
    <property type="component" value="Unassembled WGS sequence"/>
</dbReference>
<evidence type="ECO:0000256" key="5">
    <source>
        <dbReference type="SAM" id="Phobius"/>
    </source>
</evidence>
<dbReference type="OrthoDB" id="7210610at2"/>
<sequence length="210" mass="23290">MAYTSLKSAPKAFDQHKRLIVVQVAAVLAIVLLLFSRPYLSEGSSGHELMETVGFGLVLICFLGRLWSILYVGGKKNNELVVSGPFSMTRNPLYFFSTIGAVGIGLMFGSVLAAAALGLASFLVFRFTARREAEYLAGKFGAAYAAYAERTPRFWPNPLIYRDQDQLVFSTSALKSTFWDGLYFLALFPLIETVEYFRVAGMLPTLFTVY</sequence>
<evidence type="ECO:0000256" key="1">
    <source>
        <dbReference type="ARBA" id="ARBA00004127"/>
    </source>
</evidence>